<evidence type="ECO:0000256" key="7">
    <source>
        <dbReference type="PIRSR" id="PIRSR600223-1"/>
    </source>
</evidence>
<name>A0A379FYG9_9GAMM</name>
<comment type="catalytic activity">
    <reaction evidence="1 8">
        <text>Cleavage of hydrophobic, N-terminal signal or leader sequences from secreted and periplasmic proteins.</text>
        <dbReference type="EC" id="3.4.21.89"/>
    </reaction>
</comment>
<accession>A0A379FYG9</accession>
<feature type="domain" description="Peptidase S26" evidence="10">
    <location>
        <begin position="27"/>
        <end position="212"/>
    </location>
</feature>
<keyword evidence="8" id="KW-0472">Membrane</keyword>
<evidence type="ECO:0000256" key="1">
    <source>
        <dbReference type="ARBA" id="ARBA00000677"/>
    </source>
</evidence>
<evidence type="ECO:0000313" key="12">
    <source>
        <dbReference type="Proteomes" id="UP000255129"/>
    </source>
</evidence>
<keyword evidence="8" id="KW-0812">Transmembrane</keyword>
<organism evidence="11 12">
    <name type="scientific">Providencia rustigianii</name>
    <dbReference type="NCBI Taxonomy" id="158850"/>
    <lineage>
        <taxon>Bacteria</taxon>
        <taxon>Pseudomonadati</taxon>
        <taxon>Pseudomonadota</taxon>
        <taxon>Gammaproteobacteria</taxon>
        <taxon>Enterobacterales</taxon>
        <taxon>Morganellaceae</taxon>
        <taxon>Providencia</taxon>
    </lineage>
</organism>
<dbReference type="GeneID" id="89492318"/>
<dbReference type="InterPro" id="IPR000223">
    <property type="entry name" value="Pept_S26A_signal_pept_1"/>
</dbReference>
<dbReference type="InterPro" id="IPR019533">
    <property type="entry name" value="Peptidase_S26"/>
</dbReference>
<evidence type="ECO:0000256" key="9">
    <source>
        <dbReference type="RuleBase" id="RU362042"/>
    </source>
</evidence>
<dbReference type="PRINTS" id="PR00727">
    <property type="entry name" value="LEADERPTASE"/>
</dbReference>
<dbReference type="InterPro" id="IPR019758">
    <property type="entry name" value="Pept_S26A_signal_pept_1_CS"/>
</dbReference>
<protein>
    <recommendedName>
        <fullName evidence="4 8">Signal peptidase I</fullName>
        <ecNumber evidence="3 8">3.4.21.89</ecNumber>
    </recommendedName>
</protein>
<dbReference type="RefSeq" id="WP_011039779.1">
    <property type="nucleotide sequence ID" value="NZ_UGUA01000001.1"/>
</dbReference>
<keyword evidence="5 8" id="KW-0645">Protease</keyword>
<dbReference type="PANTHER" id="PTHR43390">
    <property type="entry name" value="SIGNAL PEPTIDASE I"/>
    <property type="match status" value="1"/>
</dbReference>
<dbReference type="GO" id="GO:0016020">
    <property type="term" value="C:membrane"/>
    <property type="evidence" value="ECO:0007669"/>
    <property type="project" value="UniProtKB-SubCell"/>
</dbReference>
<evidence type="ECO:0000256" key="5">
    <source>
        <dbReference type="ARBA" id="ARBA00022670"/>
    </source>
</evidence>
<evidence type="ECO:0000256" key="6">
    <source>
        <dbReference type="ARBA" id="ARBA00022801"/>
    </source>
</evidence>
<gene>
    <name evidence="11" type="primary">lepB_1</name>
    <name evidence="11" type="ORF">NCTC12026_00027</name>
</gene>
<sequence length="241" mass="27404">MTAVLVVLVLLIILLVKNVWQKKKPARWVYVGIAVCVIYTLSMRFIGGIYTVPSASMEPTLNVGDYTVNVRVGGLLDSGDIMRGDVIAFKAPSVPRTLYIKRVLGMPGDVVQYLPSKTFTVNGKPVGSLVSETDTLMVFRDTEERSGLDYEFVIDKSTPYLKSRDEWVIPADYYFMIGDNRDHSWDGRYWENPPGTPKHLRGLVKKDQIDSRYVKTLFNFKLFDSYDPLEAELRIIRNNGH</sequence>
<dbReference type="Gene3D" id="2.10.109.10">
    <property type="entry name" value="Umud Fragment, subunit A"/>
    <property type="match status" value="1"/>
</dbReference>
<dbReference type="Pfam" id="PF10502">
    <property type="entry name" value="Peptidase_S26"/>
    <property type="match status" value="1"/>
</dbReference>
<keyword evidence="6 8" id="KW-0378">Hydrolase</keyword>
<dbReference type="EC" id="3.4.21.89" evidence="3 8"/>
<feature type="active site" evidence="7">
    <location>
        <position position="101"/>
    </location>
</feature>
<evidence type="ECO:0000259" key="10">
    <source>
        <dbReference type="Pfam" id="PF10502"/>
    </source>
</evidence>
<dbReference type="OrthoDB" id="9815782at2"/>
<keyword evidence="8" id="KW-1133">Transmembrane helix</keyword>
<comment type="subcellular location">
    <subcellularLocation>
        <location evidence="9">Membrane</location>
        <topology evidence="9">Multi-pass membrane protein</topology>
    </subcellularLocation>
</comment>
<feature type="active site" evidence="7">
    <location>
        <position position="56"/>
    </location>
</feature>
<evidence type="ECO:0000256" key="2">
    <source>
        <dbReference type="ARBA" id="ARBA00009370"/>
    </source>
</evidence>
<evidence type="ECO:0000256" key="3">
    <source>
        <dbReference type="ARBA" id="ARBA00013208"/>
    </source>
</evidence>
<dbReference type="InterPro" id="IPR019757">
    <property type="entry name" value="Pept_S26A_signal_pept_1_Lys-AS"/>
</dbReference>
<comment type="similarity">
    <text evidence="2 9">Belongs to the peptidase S26 family.</text>
</comment>
<dbReference type="EMBL" id="UGUA01000001">
    <property type="protein sequence ID" value="SUC33706.1"/>
    <property type="molecule type" value="Genomic_DNA"/>
</dbReference>
<dbReference type="Proteomes" id="UP000255129">
    <property type="component" value="Unassembled WGS sequence"/>
</dbReference>
<evidence type="ECO:0000256" key="4">
    <source>
        <dbReference type="ARBA" id="ARBA00019232"/>
    </source>
</evidence>
<dbReference type="InterPro" id="IPR036286">
    <property type="entry name" value="LexA/Signal_pep-like_sf"/>
</dbReference>
<evidence type="ECO:0000256" key="8">
    <source>
        <dbReference type="RuleBase" id="RU003993"/>
    </source>
</evidence>
<feature type="transmembrane region" description="Helical" evidence="8">
    <location>
        <begin position="28"/>
        <end position="47"/>
    </location>
</feature>
<dbReference type="CDD" id="cd06530">
    <property type="entry name" value="S26_SPase_I"/>
    <property type="match status" value="1"/>
</dbReference>
<comment type="caution">
    <text evidence="9">Lacks conserved residue(s) required for the propagation of feature annotation.</text>
</comment>
<dbReference type="InterPro" id="IPR019756">
    <property type="entry name" value="Pept_S26A_signal_pept_1_Ser-AS"/>
</dbReference>
<dbReference type="NCBIfam" id="TIGR02227">
    <property type="entry name" value="sigpep_I_bact"/>
    <property type="match status" value="1"/>
</dbReference>
<dbReference type="PROSITE" id="PS00501">
    <property type="entry name" value="SPASE_I_1"/>
    <property type="match status" value="1"/>
</dbReference>
<dbReference type="GO" id="GO:0006465">
    <property type="term" value="P:signal peptide processing"/>
    <property type="evidence" value="ECO:0007669"/>
    <property type="project" value="InterPro"/>
</dbReference>
<dbReference type="GO" id="GO:0004252">
    <property type="term" value="F:serine-type endopeptidase activity"/>
    <property type="evidence" value="ECO:0007669"/>
    <property type="project" value="InterPro"/>
</dbReference>
<dbReference type="GO" id="GO:0009003">
    <property type="term" value="F:signal peptidase activity"/>
    <property type="evidence" value="ECO:0007669"/>
    <property type="project" value="UniProtKB-EC"/>
</dbReference>
<dbReference type="AlphaFoldDB" id="A0A379FYG9"/>
<dbReference type="PANTHER" id="PTHR43390:SF1">
    <property type="entry name" value="CHLOROPLAST PROCESSING PEPTIDASE"/>
    <property type="match status" value="1"/>
</dbReference>
<dbReference type="PROSITE" id="PS00760">
    <property type="entry name" value="SPASE_I_2"/>
    <property type="match status" value="1"/>
</dbReference>
<reference evidence="11 12" key="1">
    <citation type="submission" date="2018-06" db="EMBL/GenBank/DDBJ databases">
        <authorList>
            <consortium name="Pathogen Informatics"/>
            <person name="Doyle S."/>
        </authorList>
    </citation>
    <scope>NUCLEOTIDE SEQUENCE [LARGE SCALE GENOMIC DNA]</scope>
    <source>
        <strain evidence="11 12">NCTC12026</strain>
    </source>
</reference>
<dbReference type="PROSITE" id="PS00761">
    <property type="entry name" value="SPASE_I_3"/>
    <property type="match status" value="1"/>
</dbReference>
<evidence type="ECO:0000313" key="11">
    <source>
        <dbReference type="EMBL" id="SUC33706.1"/>
    </source>
</evidence>
<dbReference type="SUPFAM" id="SSF51306">
    <property type="entry name" value="LexA/Signal peptidase"/>
    <property type="match status" value="1"/>
</dbReference>
<proteinExistence type="inferred from homology"/>